<gene>
    <name evidence="2" type="ORF">COCMIDRAFT_28410</name>
</gene>
<sequence>MACTHTVGCLSSCAQPQGVLAAGSWKLPAAGQPCAQVYMRLSSIHSASLSGRANCGARRTYYLDFSASSCLGVAAAGSLLPLPAMCQTAVAANGRAEQHPHHEPVTVRPCGQPSRHSLVCSAATMDWRSVKATRRISVEKWAWGKEPCRPQLVQMQALSQACFSLRTAPSREKKKKKSSTSDSRAEEPTGNGFVQRRSQFGQLGGSRGDDRRRAAKTSEQRIESRLEGDQACDDN</sequence>
<dbReference type="RefSeq" id="XP_007690389.1">
    <property type="nucleotide sequence ID" value="XM_007692199.1"/>
</dbReference>
<dbReference type="Proteomes" id="UP000054032">
    <property type="component" value="Unassembled WGS sequence"/>
</dbReference>
<evidence type="ECO:0000256" key="1">
    <source>
        <dbReference type="SAM" id="MobiDB-lite"/>
    </source>
</evidence>
<dbReference type="EMBL" id="KI964040">
    <property type="protein sequence ID" value="EUC43098.1"/>
    <property type="molecule type" value="Genomic_DNA"/>
</dbReference>
<dbReference type="GeneID" id="19121302"/>
<evidence type="ECO:0000313" key="3">
    <source>
        <dbReference type="Proteomes" id="UP000054032"/>
    </source>
</evidence>
<dbReference type="HOGENOM" id="CLU_1180043_0_0_1"/>
<organism evidence="2 3">
    <name type="scientific">Bipolaris oryzae ATCC 44560</name>
    <dbReference type="NCBI Taxonomy" id="930090"/>
    <lineage>
        <taxon>Eukaryota</taxon>
        <taxon>Fungi</taxon>
        <taxon>Dikarya</taxon>
        <taxon>Ascomycota</taxon>
        <taxon>Pezizomycotina</taxon>
        <taxon>Dothideomycetes</taxon>
        <taxon>Pleosporomycetidae</taxon>
        <taxon>Pleosporales</taxon>
        <taxon>Pleosporineae</taxon>
        <taxon>Pleosporaceae</taxon>
        <taxon>Bipolaris</taxon>
    </lineage>
</organism>
<name>W6YZT5_COCMI</name>
<evidence type="ECO:0000313" key="2">
    <source>
        <dbReference type="EMBL" id="EUC43098.1"/>
    </source>
</evidence>
<reference evidence="2 3" key="1">
    <citation type="journal article" date="2013" name="PLoS Genet.">
        <title>Comparative genome structure, secondary metabolite, and effector coding capacity across Cochliobolus pathogens.</title>
        <authorList>
            <person name="Condon B.J."/>
            <person name="Leng Y."/>
            <person name="Wu D."/>
            <person name="Bushley K.E."/>
            <person name="Ohm R.A."/>
            <person name="Otillar R."/>
            <person name="Martin J."/>
            <person name="Schackwitz W."/>
            <person name="Grimwood J."/>
            <person name="MohdZainudin N."/>
            <person name="Xue C."/>
            <person name="Wang R."/>
            <person name="Manning V.A."/>
            <person name="Dhillon B."/>
            <person name="Tu Z.J."/>
            <person name="Steffenson B.J."/>
            <person name="Salamov A."/>
            <person name="Sun H."/>
            <person name="Lowry S."/>
            <person name="LaButti K."/>
            <person name="Han J."/>
            <person name="Copeland A."/>
            <person name="Lindquist E."/>
            <person name="Barry K."/>
            <person name="Schmutz J."/>
            <person name="Baker S.E."/>
            <person name="Ciuffetti L.M."/>
            <person name="Grigoriev I.V."/>
            <person name="Zhong S."/>
            <person name="Turgeon B.G."/>
        </authorList>
    </citation>
    <scope>NUCLEOTIDE SEQUENCE [LARGE SCALE GENOMIC DNA]</scope>
    <source>
        <strain evidence="2 3">ATCC 44560</strain>
    </source>
</reference>
<feature type="compositionally biased region" description="Basic and acidic residues" evidence="1">
    <location>
        <begin position="207"/>
        <end position="228"/>
    </location>
</feature>
<feature type="region of interest" description="Disordered" evidence="1">
    <location>
        <begin position="166"/>
        <end position="235"/>
    </location>
</feature>
<keyword evidence="3" id="KW-1185">Reference proteome</keyword>
<accession>W6YZT5</accession>
<protein>
    <submittedName>
        <fullName evidence="2">Uncharacterized protein</fullName>
    </submittedName>
</protein>
<dbReference type="KEGG" id="bor:COCMIDRAFT_28410"/>
<dbReference type="AlphaFoldDB" id="W6YZT5"/>
<proteinExistence type="predicted"/>